<dbReference type="PROSITE" id="PS51257">
    <property type="entry name" value="PROKAR_LIPOPROTEIN"/>
    <property type="match status" value="1"/>
</dbReference>
<dbReference type="Proteomes" id="UP000176932">
    <property type="component" value="Unassembled WGS sequence"/>
</dbReference>
<protein>
    <recommendedName>
        <fullName evidence="4">Photosynthesis system II assembly factor Ycf48/Hcf136-like domain-containing protein</fullName>
    </recommendedName>
</protein>
<reference evidence="2 3" key="1">
    <citation type="journal article" date="2016" name="Nat. Commun.">
        <title>Thousands of microbial genomes shed light on interconnected biogeochemical processes in an aquifer system.</title>
        <authorList>
            <person name="Anantharaman K."/>
            <person name="Brown C.T."/>
            <person name="Hug L.A."/>
            <person name="Sharon I."/>
            <person name="Castelle C.J."/>
            <person name="Probst A.J."/>
            <person name="Thomas B.C."/>
            <person name="Singh A."/>
            <person name="Wilkins M.J."/>
            <person name="Karaoz U."/>
            <person name="Brodie E.L."/>
            <person name="Williams K.H."/>
            <person name="Hubbard S.S."/>
            <person name="Banfield J.F."/>
        </authorList>
    </citation>
    <scope>NUCLEOTIDE SEQUENCE [LARGE SCALE GENOMIC DNA]</scope>
</reference>
<feature type="chain" id="PRO_5009533148" description="Photosynthesis system II assembly factor Ycf48/Hcf136-like domain-containing protein" evidence="1">
    <location>
        <begin position="19"/>
        <end position="361"/>
    </location>
</feature>
<dbReference type="SUPFAM" id="SSF110296">
    <property type="entry name" value="Oligoxyloglucan reducing end-specific cellobiohydrolase"/>
    <property type="match status" value="2"/>
</dbReference>
<evidence type="ECO:0000313" key="3">
    <source>
        <dbReference type="Proteomes" id="UP000176932"/>
    </source>
</evidence>
<dbReference type="PANTHER" id="PTHR43739:SF5">
    <property type="entry name" value="EXO-ALPHA-SIALIDASE"/>
    <property type="match status" value="1"/>
</dbReference>
<sequence>MTSFAKLGFGLLTLALFGAGCIQFTGGGTEAAKLGVFKSIDSAKSFEHSVALPTPQGVGSIASLGVRELVMDPSDRFALYLGTDENGLMYSYDGGAGWTQVREAALREGRVRAVAVDPSDKCTVYATRGQRLYKSEDCSRTFQSDTYVDPRQEVYLTDVEIDWFNSQVVYIANSEGEVHKSMNGGDTWQLVYRANGEINDLQIDVKDSRVLLAATAKRGVHRSGDGGVTWQRTLDDRLYPDLENIERTFELEQDKSGSYTWVSTEYGLALSRDQGQTWAPVVLITPPNQAVIHAMAVDANNGAHLIYASGSTLYVTEDAGVQWDTKRMPTTGLAGELLFDPSNAAVVYMGIAPVEKSPGIF</sequence>
<evidence type="ECO:0000256" key="1">
    <source>
        <dbReference type="SAM" id="SignalP"/>
    </source>
</evidence>
<keyword evidence="1" id="KW-0732">Signal</keyword>
<evidence type="ECO:0000313" key="2">
    <source>
        <dbReference type="EMBL" id="OGL83031.1"/>
    </source>
</evidence>
<gene>
    <name evidence="2" type="ORF">A3B32_01900</name>
</gene>
<dbReference type="AlphaFoldDB" id="A0A1F7UXL7"/>
<organism evidence="2 3">
    <name type="scientific">Candidatus Uhrbacteria bacterium RIFCSPLOWO2_01_FULL_53_9</name>
    <dbReference type="NCBI Taxonomy" id="1802403"/>
    <lineage>
        <taxon>Bacteria</taxon>
        <taxon>Candidatus Uhriibacteriota</taxon>
    </lineage>
</organism>
<dbReference type="PANTHER" id="PTHR43739">
    <property type="entry name" value="XYLOGLUCANASE (EUROFUNG)"/>
    <property type="match status" value="1"/>
</dbReference>
<dbReference type="GO" id="GO:0010411">
    <property type="term" value="P:xyloglucan metabolic process"/>
    <property type="evidence" value="ECO:0007669"/>
    <property type="project" value="TreeGrafter"/>
</dbReference>
<dbReference type="EMBL" id="MGEL01000045">
    <property type="protein sequence ID" value="OGL83031.1"/>
    <property type="molecule type" value="Genomic_DNA"/>
</dbReference>
<name>A0A1F7UXL7_9BACT</name>
<proteinExistence type="predicted"/>
<dbReference type="InterPro" id="IPR052025">
    <property type="entry name" value="Xyloglucanase_GH74"/>
</dbReference>
<feature type="signal peptide" evidence="1">
    <location>
        <begin position="1"/>
        <end position="18"/>
    </location>
</feature>
<evidence type="ECO:0008006" key="4">
    <source>
        <dbReference type="Google" id="ProtNLM"/>
    </source>
</evidence>
<accession>A0A1F7UXL7</accession>
<dbReference type="Gene3D" id="2.130.10.10">
    <property type="entry name" value="YVTN repeat-like/Quinoprotein amine dehydrogenase"/>
    <property type="match status" value="3"/>
</dbReference>
<comment type="caution">
    <text evidence="2">The sequence shown here is derived from an EMBL/GenBank/DDBJ whole genome shotgun (WGS) entry which is preliminary data.</text>
</comment>
<dbReference type="InterPro" id="IPR015943">
    <property type="entry name" value="WD40/YVTN_repeat-like_dom_sf"/>
</dbReference>